<proteinExistence type="predicted"/>
<sequence>MCQECELDVDALPALPPVRLPSPAEAQAAAERSAALADLRRYVAELDGTAKPGLTLLPRWAEACGLVRVLKGTHVPVKKNAKLLTRPVELWARAFETLGDAGYGIATEDDEVPFEFGMLFPDFLGGLQMTLYSAGGTPMPLELLYGLADQMPSLVAGLELREDSQWRYALRATLAVLDRLGAIERTEADAVELAKIAELTGRPEPDPTLVSLTPLALWALNRMLRDEGADAPVVGELATAPLETLCAHVADAPPEIAEAEVAAWVAHRSPADAAAEAVDFLREAEGPAQRLFALLTLGAAGDAGVADARTVREEGGIAGAVMAAWLAERSETTAESLTSEELCLSMTDHLAAMDELGVLFDELAALGDPSSIVGVIAAADHPARLRLLDVIAQEHPDRKIAKRARKARFTLRQG</sequence>
<dbReference type="Proteomes" id="UP000000328">
    <property type="component" value="Chromosome"/>
</dbReference>
<accession>A0A0H3CUW9</accession>
<evidence type="ECO:0000313" key="1">
    <source>
        <dbReference type="EMBL" id="ADJ42432.1"/>
    </source>
</evidence>
<protein>
    <submittedName>
        <fullName evidence="1">Uncharacterized protein</fullName>
    </submittedName>
</protein>
<organism evidence="1 2">
    <name type="scientific">Amycolatopsis mediterranei (strain U-32)</name>
    <dbReference type="NCBI Taxonomy" id="749927"/>
    <lineage>
        <taxon>Bacteria</taxon>
        <taxon>Bacillati</taxon>
        <taxon>Actinomycetota</taxon>
        <taxon>Actinomycetes</taxon>
        <taxon>Pseudonocardiales</taxon>
        <taxon>Pseudonocardiaceae</taxon>
        <taxon>Amycolatopsis</taxon>
    </lineage>
</organism>
<dbReference type="GeneID" id="92868414"/>
<dbReference type="HOGENOM" id="CLU_695670_0_0_11"/>
<dbReference type="AlphaFoldDB" id="A0A0H3CUW9"/>
<dbReference type="OrthoDB" id="3578774at2"/>
<dbReference type="KEGG" id="amd:AMED_0612"/>
<dbReference type="RefSeq" id="WP_013222542.1">
    <property type="nucleotide sequence ID" value="NC_014318.1"/>
</dbReference>
<gene>
    <name evidence="1" type="ordered locus">AMED_0612</name>
</gene>
<reference evidence="1 2" key="1">
    <citation type="journal article" date="2010" name="Cell Res.">
        <title>Complete genome sequence of the rifamycin SV-producing Amycolatopsis mediterranei U32 revealed its genetic characteristics in phylogeny and metabolism.</title>
        <authorList>
            <person name="Zhao W."/>
            <person name="Zhong Y."/>
            <person name="Yuan H."/>
            <person name="Wang J."/>
            <person name="Zheng H."/>
            <person name="Wang Y."/>
            <person name="Cen X."/>
            <person name="Xu F."/>
            <person name="Bai J."/>
            <person name="Han X."/>
            <person name="Lu G."/>
            <person name="Zhu Y."/>
            <person name="Shao Z."/>
            <person name="Yan H."/>
            <person name="Li C."/>
            <person name="Peng N."/>
            <person name="Zhang Z."/>
            <person name="Zhang Y."/>
            <person name="Lin W."/>
            <person name="Fan Y."/>
            <person name="Qin Z."/>
            <person name="Hu Y."/>
            <person name="Zhu B."/>
            <person name="Wang S."/>
            <person name="Ding X."/>
            <person name="Zhao G.P."/>
        </authorList>
    </citation>
    <scope>NUCLEOTIDE SEQUENCE [LARGE SCALE GENOMIC DNA]</scope>
    <source>
        <strain evidence="2">U-32</strain>
    </source>
</reference>
<dbReference type="PATRIC" id="fig|749927.5.peg.635"/>
<name>A0A0H3CUW9_AMYMU</name>
<dbReference type="EMBL" id="CP002000">
    <property type="protein sequence ID" value="ADJ42432.1"/>
    <property type="molecule type" value="Genomic_DNA"/>
</dbReference>
<dbReference type="eggNOG" id="ENOG502ZB3I">
    <property type="taxonomic scope" value="Bacteria"/>
</dbReference>
<evidence type="ECO:0000313" key="2">
    <source>
        <dbReference type="Proteomes" id="UP000000328"/>
    </source>
</evidence>